<dbReference type="EMBL" id="CAJRGZ010000016">
    <property type="protein sequence ID" value="CAG5153222.1"/>
    <property type="molecule type" value="Genomic_DNA"/>
</dbReference>
<dbReference type="GeneID" id="67014603"/>
<dbReference type="GO" id="GO:0000981">
    <property type="term" value="F:DNA-binding transcription factor activity, RNA polymerase II-specific"/>
    <property type="evidence" value="ECO:0007669"/>
    <property type="project" value="InterPro"/>
</dbReference>
<protein>
    <recommendedName>
        <fullName evidence="3">Transcription factor domain-containing protein</fullName>
    </recommendedName>
</protein>
<dbReference type="RefSeq" id="XP_043166627.1">
    <property type="nucleotide sequence ID" value="XM_043310692.1"/>
</dbReference>
<dbReference type="PANTHER" id="PTHR47256:SF1">
    <property type="entry name" value="ZN(II)2CYS6 TRANSCRIPTION FACTOR (EUROFUNG)"/>
    <property type="match status" value="1"/>
</dbReference>
<reference evidence="1" key="1">
    <citation type="submission" date="2021-05" db="EMBL/GenBank/DDBJ databases">
        <authorList>
            <person name="Stam R."/>
        </authorList>
    </citation>
    <scope>NUCLEOTIDE SEQUENCE</scope>
    <source>
        <strain evidence="1">CS162</strain>
    </source>
</reference>
<dbReference type="GO" id="GO:0008270">
    <property type="term" value="F:zinc ion binding"/>
    <property type="evidence" value="ECO:0007669"/>
    <property type="project" value="InterPro"/>
</dbReference>
<dbReference type="Gene3D" id="4.10.240.10">
    <property type="entry name" value="Zn(2)-C6 fungal-type DNA-binding domain"/>
    <property type="match status" value="1"/>
</dbReference>
<proteinExistence type="predicted"/>
<gene>
    <name evidence="1" type="ORF">ALTATR162_LOCUS3086</name>
</gene>
<name>A0A8J2HXY8_9PLEO</name>
<dbReference type="Proteomes" id="UP000676310">
    <property type="component" value="Unassembled WGS sequence"/>
</dbReference>
<accession>A0A8J2HXY8</accession>
<evidence type="ECO:0000313" key="2">
    <source>
        <dbReference type="Proteomes" id="UP000676310"/>
    </source>
</evidence>
<dbReference type="InterPro" id="IPR053187">
    <property type="entry name" value="Notoamide_regulator"/>
</dbReference>
<comment type="caution">
    <text evidence="1">The sequence shown here is derived from an EMBL/GenBank/DDBJ whole genome shotgun (WGS) entry which is preliminary data.</text>
</comment>
<organism evidence="1 2">
    <name type="scientific">Alternaria atra</name>
    <dbReference type="NCBI Taxonomy" id="119953"/>
    <lineage>
        <taxon>Eukaryota</taxon>
        <taxon>Fungi</taxon>
        <taxon>Dikarya</taxon>
        <taxon>Ascomycota</taxon>
        <taxon>Pezizomycotina</taxon>
        <taxon>Dothideomycetes</taxon>
        <taxon>Pleosporomycetidae</taxon>
        <taxon>Pleosporales</taxon>
        <taxon>Pleosporineae</taxon>
        <taxon>Pleosporaceae</taxon>
        <taxon>Alternaria</taxon>
        <taxon>Alternaria sect. Ulocladioides</taxon>
    </lineage>
</organism>
<dbReference type="AlphaFoldDB" id="A0A8J2HXY8"/>
<sequence>MATHANQLTRQHVDALLAIEDLDAAADWPRHNSAEVVPRNLDAKFLFEPSSYHYAEVPTGRSLAVEPAETTQLTSLLWKEWNKDLLELHHHCVHSYLLLLAEPAENQWKDKSLHGSALVRLVEFCDGLKPKCTACVARDTECRHGETESRQFKRRYQQLKEKRTAQEELFDMVQNLPEKDAADVFRRIRAGANAEAVVKHIQEGSLVMEHSNVTQVLSRFHFPFMDKIPTGLRESTYFQSLVYEAIEAAEYDTNTSQARLTLQKSNYARPLLTARMFDSLLEDAQPSNWTSVSSNDRLLQNVLDSYFIHQYPRQFFFFKDYFLEDMLTRRTEFCSPLLVNALLAKACASYRLFANRIKFWNPDSLPYRFLAEAKRLWELEDGEPKLTTIQAGCLINATMNDFGHDRPGFSYTLEALSMAHKMSLFAIRSDGSRLEHAKSFTAWGLSSWLSLQSYYYFNPPCLLDIPAGPLPDAGDESEWYGNIVLRFPPDEYPYSNDFGHGMKALSELRLIQNEIGMMCFSRSKELKKMPWIAALHIQAKLETWYRELPSQLQPRWIVYPSHMLLHCEYYAVLITLFRSQISSEDDGTQSLTQSQHNTARHIVTQASVQLESILRIYYLRHSFECYDSTLTIFLAHLANLTLEPLQQLEQNPASERSETSDSLLSTLILCFNGLYEQSKSAYIASIMLAVMKKRLSADIRNAVGRYVAIEEPDNDTDSTDETNPEYSQPILTELVLPGASLRDDPKMWRLKHLMGDHRRSLG</sequence>
<evidence type="ECO:0000313" key="1">
    <source>
        <dbReference type="EMBL" id="CAG5153222.1"/>
    </source>
</evidence>
<keyword evidence="2" id="KW-1185">Reference proteome</keyword>
<dbReference type="InterPro" id="IPR036864">
    <property type="entry name" value="Zn2-C6_fun-type_DNA-bd_sf"/>
</dbReference>
<dbReference type="PANTHER" id="PTHR47256">
    <property type="entry name" value="ZN(II)2CYS6 TRANSCRIPTION FACTOR (EUROFUNG)-RELATED"/>
    <property type="match status" value="1"/>
</dbReference>
<dbReference type="CDD" id="cd12148">
    <property type="entry name" value="fungal_TF_MHR"/>
    <property type="match status" value="1"/>
</dbReference>
<evidence type="ECO:0008006" key="3">
    <source>
        <dbReference type="Google" id="ProtNLM"/>
    </source>
</evidence>
<dbReference type="OrthoDB" id="426882at2759"/>